<dbReference type="STRING" id="1231339.Abci_024_008"/>
<feature type="domain" description="Major facilitator superfamily (MFS) profile" evidence="6">
    <location>
        <begin position="22"/>
        <end position="173"/>
    </location>
</feature>
<dbReference type="InterPro" id="IPR036259">
    <property type="entry name" value="MFS_trans_sf"/>
</dbReference>
<protein>
    <submittedName>
        <fullName evidence="7">Drug resistance transporter EmrB/QacA</fullName>
    </submittedName>
</protein>
<feature type="transmembrane region" description="Helical" evidence="5">
    <location>
        <begin position="20"/>
        <end position="40"/>
    </location>
</feature>
<dbReference type="EMBL" id="BAMV01000024">
    <property type="protein sequence ID" value="GAN61439.1"/>
    <property type="molecule type" value="Genomic_DNA"/>
</dbReference>
<dbReference type="InterPro" id="IPR020846">
    <property type="entry name" value="MFS_dom"/>
</dbReference>
<dbReference type="InterPro" id="IPR011701">
    <property type="entry name" value="MFS"/>
</dbReference>
<feature type="transmembrane region" description="Helical" evidence="5">
    <location>
        <begin position="60"/>
        <end position="80"/>
    </location>
</feature>
<dbReference type="Gene3D" id="1.20.1720.10">
    <property type="entry name" value="Multidrug resistance protein D"/>
    <property type="match status" value="1"/>
</dbReference>
<organism evidence="7 9">
    <name type="scientific">Acetobacter cibinongensis</name>
    <dbReference type="NCBI Taxonomy" id="146475"/>
    <lineage>
        <taxon>Bacteria</taxon>
        <taxon>Pseudomonadati</taxon>
        <taxon>Pseudomonadota</taxon>
        <taxon>Alphaproteobacteria</taxon>
        <taxon>Acetobacterales</taxon>
        <taxon>Acetobacteraceae</taxon>
        <taxon>Acetobacter</taxon>
    </lineage>
</organism>
<feature type="transmembrane region" description="Helical" evidence="5">
    <location>
        <begin position="120"/>
        <end position="140"/>
    </location>
</feature>
<evidence type="ECO:0000313" key="10">
    <source>
        <dbReference type="Proteomes" id="UP000321891"/>
    </source>
</evidence>
<evidence type="ECO:0000313" key="8">
    <source>
        <dbReference type="EMBL" id="GEL60007.1"/>
    </source>
</evidence>
<proteinExistence type="predicted"/>
<keyword evidence="3 5" id="KW-1133">Transmembrane helix</keyword>
<evidence type="ECO:0000256" key="1">
    <source>
        <dbReference type="ARBA" id="ARBA00004141"/>
    </source>
</evidence>
<name>A0A0D6N657_9PROT</name>
<sequence>MTLSRPTQVVARDRASLSDWLAVVAGTLGALMATLDISIVNSALPVVQGEIGASGTEGTWIGTAYLVAEIIIIPLSAWLTRLLGLRTLLLGVTCLFMVFSIVCGLSTSLGMMIVGRLGQGMTGGALIPTAMTIIATRLPLAQQAVGNACFGATALIGPVLGPLLGGWLTETMS</sequence>
<comment type="subcellular location">
    <subcellularLocation>
        <location evidence="1">Membrane</location>
        <topology evidence="1">Multi-pass membrane protein</topology>
    </subcellularLocation>
</comment>
<evidence type="ECO:0000256" key="4">
    <source>
        <dbReference type="ARBA" id="ARBA00023136"/>
    </source>
</evidence>
<reference evidence="8 10" key="2">
    <citation type="submission" date="2019-07" db="EMBL/GenBank/DDBJ databases">
        <title>Whole genome shotgun sequence of Acetobacter cibinongensis NBRC 16605.</title>
        <authorList>
            <person name="Hosoyama A."/>
            <person name="Uohara A."/>
            <person name="Ohji S."/>
            <person name="Ichikawa N."/>
        </authorList>
    </citation>
    <scope>NUCLEOTIDE SEQUENCE [LARGE SCALE GENOMIC DNA]</scope>
    <source>
        <strain evidence="8 10">NBRC 16605</strain>
    </source>
</reference>
<dbReference type="AlphaFoldDB" id="A0A0D6N657"/>
<dbReference type="EMBL" id="BJVU01000019">
    <property type="protein sequence ID" value="GEL60007.1"/>
    <property type="molecule type" value="Genomic_DNA"/>
</dbReference>
<dbReference type="PANTHER" id="PTHR23501:SF51">
    <property type="entry name" value="MULTIDRUG RESISTANCE PROTEIN B"/>
    <property type="match status" value="1"/>
</dbReference>
<evidence type="ECO:0000256" key="3">
    <source>
        <dbReference type="ARBA" id="ARBA00022989"/>
    </source>
</evidence>
<evidence type="ECO:0000256" key="2">
    <source>
        <dbReference type="ARBA" id="ARBA00022692"/>
    </source>
</evidence>
<dbReference type="Pfam" id="PF07690">
    <property type="entry name" value="MFS_1"/>
    <property type="match status" value="1"/>
</dbReference>
<dbReference type="Proteomes" id="UP000321891">
    <property type="component" value="Unassembled WGS sequence"/>
</dbReference>
<dbReference type="GO" id="GO:0005886">
    <property type="term" value="C:plasma membrane"/>
    <property type="evidence" value="ECO:0007669"/>
    <property type="project" value="TreeGrafter"/>
</dbReference>
<evidence type="ECO:0000259" key="6">
    <source>
        <dbReference type="PROSITE" id="PS50850"/>
    </source>
</evidence>
<dbReference type="PROSITE" id="PS50850">
    <property type="entry name" value="MFS"/>
    <property type="match status" value="1"/>
</dbReference>
<dbReference type="PANTHER" id="PTHR23501">
    <property type="entry name" value="MAJOR FACILITATOR SUPERFAMILY"/>
    <property type="match status" value="1"/>
</dbReference>
<evidence type="ECO:0000256" key="5">
    <source>
        <dbReference type="SAM" id="Phobius"/>
    </source>
</evidence>
<keyword evidence="4 5" id="KW-0472">Membrane</keyword>
<gene>
    <name evidence="7" type="ORF">Abci_024_008</name>
    <name evidence="8" type="ORF">ACI01nite_26090</name>
</gene>
<feature type="transmembrane region" description="Helical" evidence="5">
    <location>
        <begin position="147"/>
        <end position="168"/>
    </location>
</feature>
<dbReference type="GO" id="GO:0022857">
    <property type="term" value="F:transmembrane transporter activity"/>
    <property type="evidence" value="ECO:0007669"/>
    <property type="project" value="InterPro"/>
</dbReference>
<evidence type="ECO:0000313" key="7">
    <source>
        <dbReference type="EMBL" id="GAN61439.1"/>
    </source>
</evidence>
<accession>A0A6N3STR6</accession>
<feature type="transmembrane region" description="Helical" evidence="5">
    <location>
        <begin position="87"/>
        <end position="114"/>
    </location>
</feature>
<keyword evidence="10" id="KW-1185">Reference proteome</keyword>
<reference evidence="7 9" key="1">
    <citation type="submission" date="2012-11" db="EMBL/GenBank/DDBJ databases">
        <title>Whole genome sequence of Acetobacter cibinongensis 4H-1.</title>
        <authorList>
            <person name="Azuma Y."/>
            <person name="Higashiura N."/>
            <person name="Hirakawa H."/>
            <person name="Matsushita K."/>
        </authorList>
    </citation>
    <scope>NUCLEOTIDE SEQUENCE [LARGE SCALE GENOMIC DNA]</scope>
    <source>
        <strain evidence="7 9">4H-1</strain>
    </source>
</reference>
<accession>A0A0D6N657</accession>
<comment type="caution">
    <text evidence="7">The sequence shown here is derived from an EMBL/GenBank/DDBJ whole genome shotgun (WGS) entry which is preliminary data.</text>
</comment>
<keyword evidence="2 5" id="KW-0812">Transmembrane</keyword>
<dbReference type="Proteomes" id="UP000032671">
    <property type="component" value="Unassembled WGS sequence"/>
</dbReference>
<dbReference type="SUPFAM" id="SSF103473">
    <property type="entry name" value="MFS general substrate transporter"/>
    <property type="match status" value="1"/>
</dbReference>
<evidence type="ECO:0000313" key="9">
    <source>
        <dbReference type="Proteomes" id="UP000032671"/>
    </source>
</evidence>